<organism evidence="1 2">
    <name type="scientific">Phytophthora sojae (strain P6497)</name>
    <name type="common">Soybean stem and root rot agent</name>
    <name type="synonym">Phytophthora megasperma f. sp. glycines</name>
    <dbReference type="NCBI Taxonomy" id="1094619"/>
    <lineage>
        <taxon>Eukaryota</taxon>
        <taxon>Sar</taxon>
        <taxon>Stramenopiles</taxon>
        <taxon>Oomycota</taxon>
        <taxon>Peronosporomycetes</taxon>
        <taxon>Peronosporales</taxon>
        <taxon>Peronosporaceae</taxon>
        <taxon>Phytophthora</taxon>
    </lineage>
</organism>
<proteinExistence type="predicted"/>
<evidence type="ECO:0000313" key="1">
    <source>
        <dbReference type="EMBL" id="EGZ30158.1"/>
    </source>
</evidence>
<dbReference type="InParanoid" id="G4YJP6"/>
<dbReference type="KEGG" id="psoj:PHYSODRAFT_471613"/>
<keyword evidence="2" id="KW-1185">Reference proteome</keyword>
<dbReference type="EMBL" id="JH159151">
    <property type="protein sequence ID" value="EGZ30158.1"/>
    <property type="molecule type" value="Genomic_DNA"/>
</dbReference>
<accession>G4YJP6</accession>
<dbReference type="GeneID" id="20654116"/>
<evidence type="ECO:0000313" key="2">
    <source>
        <dbReference type="Proteomes" id="UP000002640"/>
    </source>
</evidence>
<sequence>MKLSVLPVPARSSPQIVWLKQSSVPLPPRGQTLQLSELTALFAAGVDRLTIKLFGRWSSDAFERYTRMNEATTRSLAEQMEEGPGHVSAQLHWLGLRPATTRSSTS</sequence>
<dbReference type="RefSeq" id="XP_009517433.1">
    <property type="nucleotide sequence ID" value="XM_009519138.1"/>
</dbReference>
<protein>
    <submittedName>
        <fullName evidence="1">Uncharacterized protein</fullName>
    </submittedName>
</protein>
<reference evidence="1 2" key="1">
    <citation type="journal article" date="2006" name="Science">
        <title>Phytophthora genome sequences uncover evolutionary origins and mechanisms of pathogenesis.</title>
        <authorList>
            <person name="Tyler B.M."/>
            <person name="Tripathy S."/>
            <person name="Zhang X."/>
            <person name="Dehal P."/>
            <person name="Jiang R.H."/>
            <person name="Aerts A."/>
            <person name="Arredondo F.D."/>
            <person name="Baxter L."/>
            <person name="Bensasson D."/>
            <person name="Beynon J.L."/>
            <person name="Chapman J."/>
            <person name="Damasceno C.M."/>
            <person name="Dorrance A.E."/>
            <person name="Dou D."/>
            <person name="Dickerman A.W."/>
            <person name="Dubchak I.L."/>
            <person name="Garbelotto M."/>
            <person name="Gijzen M."/>
            <person name="Gordon S.G."/>
            <person name="Govers F."/>
            <person name="Grunwald N.J."/>
            <person name="Huang W."/>
            <person name="Ivors K.L."/>
            <person name="Jones R.W."/>
            <person name="Kamoun S."/>
            <person name="Krampis K."/>
            <person name="Lamour K.H."/>
            <person name="Lee M.K."/>
            <person name="McDonald W.H."/>
            <person name="Medina M."/>
            <person name="Meijer H.J."/>
            <person name="Nordberg E.K."/>
            <person name="Maclean D.J."/>
            <person name="Ospina-Giraldo M.D."/>
            <person name="Morris P.F."/>
            <person name="Phuntumart V."/>
            <person name="Putnam N.H."/>
            <person name="Rash S."/>
            <person name="Rose J.K."/>
            <person name="Sakihama Y."/>
            <person name="Salamov A.A."/>
            <person name="Savidor A."/>
            <person name="Scheuring C.F."/>
            <person name="Smith B.M."/>
            <person name="Sobral B.W."/>
            <person name="Terry A."/>
            <person name="Torto-Alalibo T.A."/>
            <person name="Win J."/>
            <person name="Xu Z."/>
            <person name="Zhang H."/>
            <person name="Grigoriev I.V."/>
            <person name="Rokhsar D.S."/>
            <person name="Boore J.L."/>
        </authorList>
    </citation>
    <scope>NUCLEOTIDE SEQUENCE [LARGE SCALE GENOMIC DNA]</scope>
    <source>
        <strain evidence="1 2">P6497</strain>
    </source>
</reference>
<gene>
    <name evidence="1" type="ORF">PHYSODRAFT_471613</name>
</gene>
<dbReference type="Proteomes" id="UP000002640">
    <property type="component" value="Unassembled WGS sequence"/>
</dbReference>
<dbReference type="AlphaFoldDB" id="G4YJP6"/>
<name>G4YJP6_PHYSP</name>